<protein>
    <submittedName>
        <fullName evidence="1">Uncharacterized protein</fullName>
    </submittedName>
</protein>
<dbReference type="Proteomes" id="UP000178068">
    <property type="component" value="Unassembled WGS sequence"/>
</dbReference>
<dbReference type="STRING" id="1802603.A3F35_03055"/>
<reference evidence="1 2" key="1">
    <citation type="journal article" date="2016" name="Nat. Commun.">
        <title>Thousands of microbial genomes shed light on interconnected biogeochemical processes in an aquifer system.</title>
        <authorList>
            <person name="Anantharaman K."/>
            <person name="Brown C.T."/>
            <person name="Hug L.A."/>
            <person name="Sharon I."/>
            <person name="Castelle C.J."/>
            <person name="Probst A.J."/>
            <person name="Thomas B.C."/>
            <person name="Singh A."/>
            <person name="Wilkins M.J."/>
            <person name="Karaoz U."/>
            <person name="Brodie E.L."/>
            <person name="Williams K.H."/>
            <person name="Hubbard S.S."/>
            <person name="Banfield J.F."/>
        </authorList>
    </citation>
    <scope>NUCLEOTIDE SEQUENCE [LARGE SCALE GENOMIC DNA]</scope>
</reference>
<sequence>MEGLKKEIPFYIKPDTKSWSYLKTAENFSGASNVVYYFKPTQGDFYSSFGVKVTFPSPLNRAQIVEKFDEVLKKSNLEPQGVGLGEYCTKENYVINIRAIDDNGNTVFYGFDTRLDDKKVTSKIFELGVNGKYDGNPKYADPLCRMLGDSFINTWQTYNNSTFGFSIKHPTDWKENSDNQSVSFTWQYAKVKIFFGRIDLL</sequence>
<name>A0A1G1WN64_9BACT</name>
<gene>
    <name evidence="1" type="ORF">A3F35_03055</name>
</gene>
<evidence type="ECO:0000313" key="2">
    <source>
        <dbReference type="Proteomes" id="UP000178068"/>
    </source>
</evidence>
<evidence type="ECO:0000313" key="1">
    <source>
        <dbReference type="EMBL" id="OGY29139.1"/>
    </source>
</evidence>
<dbReference type="EMBL" id="MHCZ01000040">
    <property type="protein sequence ID" value="OGY29139.1"/>
    <property type="molecule type" value="Genomic_DNA"/>
</dbReference>
<proteinExistence type="predicted"/>
<accession>A0A1G1WN64</accession>
<dbReference type="AlphaFoldDB" id="A0A1G1WN64"/>
<comment type="caution">
    <text evidence="1">The sequence shown here is derived from an EMBL/GenBank/DDBJ whole genome shotgun (WGS) entry which is preliminary data.</text>
</comment>
<organism evidence="1 2">
    <name type="scientific">Candidatus Woykebacteria bacterium RIFCSPHIGHO2_12_FULL_45_10</name>
    <dbReference type="NCBI Taxonomy" id="1802603"/>
    <lineage>
        <taxon>Bacteria</taxon>
        <taxon>Candidatus Woykeibacteriota</taxon>
    </lineage>
</organism>